<sequence>MKVQELMLGNGGWCLFLTHSVETPQRYLRLLLPPCFSEALKYPNKLPHCSGRVTLPSYFAPVLRSQ</sequence>
<proteinExistence type="predicted"/>
<organism evidence="1 2">
    <name type="scientific">Portunus trituberculatus</name>
    <name type="common">Swimming crab</name>
    <name type="synonym">Neptunus trituberculatus</name>
    <dbReference type="NCBI Taxonomy" id="210409"/>
    <lineage>
        <taxon>Eukaryota</taxon>
        <taxon>Metazoa</taxon>
        <taxon>Ecdysozoa</taxon>
        <taxon>Arthropoda</taxon>
        <taxon>Crustacea</taxon>
        <taxon>Multicrustacea</taxon>
        <taxon>Malacostraca</taxon>
        <taxon>Eumalacostraca</taxon>
        <taxon>Eucarida</taxon>
        <taxon>Decapoda</taxon>
        <taxon>Pleocyemata</taxon>
        <taxon>Brachyura</taxon>
        <taxon>Eubrachyura</taxon>
        <taxon>Portunoidea</taxon>
        <taxon>Portunidae</taxon>
        <taxon>Portuninae</taxon>
        <taxon>Portunus</taxon>
    </lineage>
</organism>
<keyword evidence="2" id="KW-1185">Reference proteome</keyword>
<gene>
    <name evidence="1" type="ORF">E2C01_073387</name>
</gene>
<protein>
    <submittedName>
        <fullName evidence="1">Uncharacterized protein</fullName>
    </submittedName>
</protein>
<dbReference type="Proteomes" id="UP000324222">
    <property type="component" value="Unassembled WGS sequence"/>
</dbReference>
<evidence type="ECO:0000313" key="2">
    <source>
        <dbReference type="Proteomes" id="UP000324222"/>
    </source>
</evidence>
<dbReference type="EMBL" id="VSRR010049619">
    <property type="protein sequence ID" value="MPC78886.1"/>
    <property type="molecule type" value="Genomic_DNA"/>
</dbReference>
<dbReference type="AlphaFoldDB" id="A0A5B7IAF5"/>
<comment type="caution">
    <text evidence="1">The sequence shown here is derived from an EMBL/GenBank/DDBJ whole genome shotgun (WGS) entry which is preliminary data.</text>
</comment>
<accession>A0A5B7IAF5</accession>
<evidence type="ECO:0000313" key="1">
    <source>
        <dbReference type="EMBL" id="MPC78886.1"/>
    </source>
</evidence>
<reference evidence="1 2" key="1">
    <citation type="submission" date="2019-05" db="EMBL/GenBank/DDBJ databases">
        <title>Another draft genome of Portunus trituberculatus and its Hox gene families provides insights of decapod evolution.</title>
        <authorList>
            <person name="Jeong J.-H."/>
            <person name="Song I."/>
            <person name="Kim S."/>
            <person name="Choi T."/>
            <person name="Kim D."/>
            <person name="Ryu S."/>
            <person name="Kim W."/>
        </authorList>
    </citation>
    <scope>NUCLEOTIDE SEQUENCE [LARGE SCALE GENOMIC DNA]</scope>
    <source>
        <tissue evidence="1">Muscle</tissue>
    </source>
</reference>
<name>A0A5B7IAF5_PORTR</name>